<dbReference type="EMBL" id="JBHSBN010000050">
    <property type="protein sequence ID" value="MFC4110650.1"/>
    <property type="molecule type" value="Genomic_DNA"/>
</dbReference>
<evidence type="ECO:0000256" key="1">
    <source>
        <dbReference type="SAM" id="Phobius"/>
    </source>
</evidence>
<dbReference type="RefSeq" id="WP_377553254.1">
    <property type="nucleotide sequence ID" value="NZ_JBHSBN010000050.1"/>
</dbReference>
<sequence length="48" mass="5047">MAAVTLDAAPVVQHAGTLLLLVLAVAIVVGGPTERGPEVEWHRVPHRV</sequence>
<dbReference type="Proteomes" id="UP001595868">
    <property type="component" value="Unassembled WGS sequence"/>
</dbReference>
<protein>
    <submittedName>
        <fullName evidence="2">Uncharacterized protein</fullName>
    </submittedName>
</protein>
<keyword evidence="1" id="KW-0812">Transmembrane</keyword>
<comment type="caution">
    <text evidence="2">The sequence shown here is derived from an EMBL/GenBank/DDBJ whole genome shotgun (WGS) entry which is preliminary data.</text>
</comment>
<name>A0ABV8KWR9_9ACTN</name>
<organism evidence="2 3">
    <name type="scientific">Micromonospora zhanjiangensis</name>
    <dbReference type="NCBI Taxonomy" id="1522057"/>
    <lineage>
        <taxon>Bacteria</taxon>
        <taxon>Bacillati</taxon>
        <taxon>Actinomycetota</taxon>
        <taxon>Actinomycetes</taxon>
        <taxon>Micromonosporales</taxon>
        <taxon>Micromonosporaceae</taxon>
        <taxon>Micromonospora</taxon>
    </lineage>
</organism>
<accession>A0ABV8KWR9</accession>
<gene>
    <name evidence="2" type="ORF">ACFOX0_32650</name>
</gene>
<reference evidence="3" key="1">
    <citation type="journal article" date="2019" name="Int. J. Syst. Evol. Microbiol.">
        <title>The Global Catalogue of Microorganisms (GCM) 10K type strain sequencing project: providing services to taxonomists for standard genome sequencing and annotation.</title>
        <authorList>
            <consortium name="The Broad Institute Genomics Platform"/>
            <consortium name="The Broad Institute Genome Sequencing Center for Infectious Disease"/>
            <person name="Wu L."/>
            <person name="Ma J."/>
        </authorList>
    </citation>
    <scope>NUCLEOTIDE SEQUENCE [LARGE SCALE GENOMIC DNA]</scope>
    <source>
        <strain evidence="3">2902at01</strain>
    </source>
</reference>
<evidence type="ECO:0000313" key="3">
    <source>
        <dbReference type="Proteomes" id="UP001595868"/>
    </source>
</evidence>
<keyword evidence="1" id="KW-1133">Transmembrane helix</keyword>
<proteinExistence type="predicted"/>
<keyword evidence="1" id="KW-0472">Membrane</keyword>
<evidence type="ECO:0000313" key="2">
    <source>
        <dbReference type="EMBL" id="MFC4110650.1"/>
    </source>
</evidence>
<feature type="transmembrane region" description="Helical" evidence="1">
    <location>
        <begin position="12"/>
        <end position="33"/>
    </location>
</feature>
<keyword evidence="3" id="KW-1185">Reference proteome</keyword>